<accession>A0AA40K4T6</accession>
<evidence type="ECO:0000313" key="2">
    <source>
        <dbReference type="EMBL" id="KAK0745935.1"/>
    </source>
</evidence>
<evidence type="ECO:0000313" key="3">
    <source>
        <dbReference type="Proteomes" id="UP001172155"/>
    </source>
</evidence>
<feature type="region of interest" description="Disordered" evidence="1">
    <location>
        <begin position="77"/>
        <end position="149"/>
    </location>
</feature>
<comment type="caution">
    <text evidence="2">The sequence shown here is derived from an EMBL/GenBank/DDBJ whole genome shotgun (WGS) entry which is preliminary data.</text>
</comment>
<keyword evidence="3" id="KW-1185">Reference proteome</keyword>
<dbReference type="AlphaFoldDB" id="A0AA40K4T6"/>
<gene>
    <name evidence="2" type="ORF">B0T18DRAFT_410470</name>
</gene>
<organism evidence="2 3">
    <name type="scientific">Schizothecium vesticola</name>
    <dbReference type="NCBI Taxonomy" id="314040"/>
    <lineage>
        <taxon>Eukaryota</taxon>
        <taxon>Fungi</taxon>
        <taxon>Dikarya</taxon>
        <taxon>Ascomycota</taxon>
        <taxon>Pezizomycotina</taxon>
        <taxon>Sordariomycetes</taxon>
        <taxon>Sordariomycetidae</taxon>
        <taxon>Sordariales</taxon>
        <taxon>Schizotheciaceae</taxon>
        <taxon>Schizothecium</taxon>
    </lineage>
</organism>
<reference evidence="2" key="1">
    <citation type="submission" date="2023-06" db="EMBL/GenBank/DDBJ databases">
        <title>Genome-scale phylogeny and comparative genomics of the fungal order Sordariales.</title>
        <authorList>
            <consortium name="Lawrence Berkeley National Laboratory"/>
            <person name="Hensen N."/>
            <person name="Bonometti L."/>
            <person name="Westerberg I."/>
            <person name="Brannstrom I.O."/>
            <person name="Guillou S."/>
            <person name="Cros-Aarteil S."/>
            <person name="Calhoun S."/>
            <person name="Haridas S."/>
            <person name="Kuo A."/>
            <person name="Mondo S."/>
            <person name="Pangilinan J."/>
            <person name="Riley R."/>
            <person name="LaButti K."/>
            <person name="Andreopoulos B."/>
            <person name="Lipzen A."/>
            <person name="Chen C."/>
            <person name="Yanf M."/>
            <person name="Daum C."/>
            <person name="Ng V."/>
            <person name="Clum A."/>
            <person name="Steindorff A."/>
            <person name="Ohm R."/>
            <person name="Martin F."/>
            <person name="Silar P."/>
            <person name="Natvig D."/>
            <person name="Lalanne C."/>
            <person name="Gautier V."/>
            <person name="Ament-velasquez S.L."/>
            <person name="Kruys A."/>
            <person name="Hutchinson M.I."/>
            <person name="Powell A.J."/>
            <person name="Barry K."/>
            <person name="Miller A.N."/>
            <person name="Grigoriev I.V."/>
            <person name="Debuchy R."/>
            <person name="Gladieux P."/>
            <person name="Thoren M.H."/>
            <person name="Johannesson H."/>
        </authorList>
    </citation>
    <scope>NUCLEOTIDE SEQUENCE</scope>
    <source>
        <strain evidence="2">SMH3187-1</strain>
    </source>
</reference>
<evidence type="ECO:0000256" key="1">
    <source>
        <dbReference type="SAM" id="MobiDB-lite"/>
    </source>
</evidence>
<dbReference type="Proteomes" id="UP001172155">
    <property type="component" value="Unassembled WGS sequence"/>
</dbReference>
<sequence>MAYIITHILAVYQKANNRFLGLLILSQQSPKFDSPSIQNHTYQHPAQDDTTKMEPDTTTPPNAITIPHSVAINMAMTPDDTAPEDASISPDVDMPDPLSLPPIPSHTAPEDASISPDVDMPDPLSLPPIPSYTAPSTPSCPRIDDDSNDDYDYHLHTLRAPSPLGASLRGFDDMC</sequence>
<protein>
    <submittedName>
        <fullName evidence="2">Uncharacterized protein</fullName>
    </submittedName>
</protein>
<name>A0AA40K4T6_9PEZI</name>
<proteinExistence type="predicted"/>
<dbReference type="EMBL" id="JAUKUD010000004">
    <property type="protein sequence ID" value="KAK0745935.1"/>
    <property type="molecule type" value="Genomic_DNA"/>
</dbReference>